<keyword evidence="2" id="KW-1185">Reference proteome</keyword>
<comment type="caution">
    <text evidence="1">The sequence shown here is derived from an EMBL/GenBank/DDBJ whole genome shotgun (WGS) entry which is preliminary data.</text>
</comment>
<dbReference type="Proteomes" id="UP000245880">
    <property type="component" value="Unassembled WGS sequence"/>
</dbReference>
<dbReference type="EMBL" id="QGDT01000004">
    <property type="protein sequence ID" value="PWJ58329.1"/>
    <property type="molecule type" value="Genomic_DNA"/>
</dbReference>
<evidence type="ECO:0000313" key="1">
    <source>
        <dbReference type="EMBL" id="PWJ58329.1"/>
    </source>
</evidence>
<sequence length="31" mass="3817">MSYLCDFYVLVWENEVLFLYIKVCHNLPNFC</sequence>
<organism evidence="1 2">
    <name type="scientific">Dyadobacter jejuensis</name>
    <dbReference type="NCBI Taxonomy" id="1082580"/>
    <lineage>
        <taxon>Bacteria</taxon>
        <taxon>Pseudomonadati</taxon>
        <taxon>Bacteroidota</taxon>
        <taxon>Cytophagia</taxon>
        <taxon>Cytophagales</taxon>
        <taxon>Spirosomataceae</taxon>
        <taxon>Dyadobacter</taxon>
    </lineage>
</organism>
<gene>
    <name evidence="1" type="ORF">CLV98_104188</name>
</gene>
<proteinExistence type="predicted"/>
<name>A0A316AM28_9BACT</name>
<accession>A0A316AM28</accession>
<protein>
    <submittedName>
        <fullName evidence="1">Uncharacterized protein</fullName>
    </submittedName>
</protein>
<evidence type="ECO:0000313" key="2">
    <source>
        <dbReference type="Proteomes" id="UP000245880"/>
    </source>
</evidence>
<reference evidence="1 2" key="1">
    <citation type="submission" date="2018-03" db="EMBL/GenBank/DDBJ databases">
        <title>Genomic Encyclopedia of Archaeal and Bacterial Type Strains, Phase II (KMG-II): from individual species to whole genera.</title>
        <authorList>
            <person name="Goeker M."/>
        </authorList>
    </citation>
    <scope>NUCLEOTIDE SEQUENCE [LARGE SCALE GENOMIC DNA]</scope>
    <source>
        <strain evidence="1 2">DSM 100346</strain>
    </source>
</reference>
<dbReference type="AlphaFoldDB" id="A0A316AM28"/>